<dbReference type="InterPro" id="IPR008930">
    <property type="entry name" value="Terpenoid_cyclase/PrenylTrfase"/>
</dbReference>
<feature type="domain" description="Terpene synthase metal-binding" evidence="5">
    <location>
        <begin position="246"/>
        <end position="484"/>
    </location>
</feature>
<dbReference type="SFLD" id="SFLDS00005">
    <property type="entry name" value="Isoprenoid_Synthase_Type_I"/>
    <property type="match status" value="1"/>
</dbReference>
<dbReference type="InterPro" id="IPR008949">
    <property type="entry name" value="Isoprenoid_synthase_dom_sf"/>
</dbReference>
<feature type="domain" description="Terpene synthase N-terminal" evidence="4">
    <location>
        <begin position="13"/>
        <end position="189"/>
    </location>
</feature>
<dbReference type="GO" id="GO:0000287">
    <property type="term" value="F:magnesium ion binding"/>
    <property type="evidence" value="ECO:0007669"/>
    <property type="project" value="InterPro"/>
</dbReference>
<keyword evidence="3" id="KW-0175">Coiled coil</keyword>
<dbReference type="SUPFAM" id="SSF48576">
    <property type="entry name" value="Terpenoid synthases"/>
    <property type="match status" value="1"/>
</dbReference>
<dbReference type="EMBL" id="MN958359">
    <property type="protein sequence ID" value="QIQ55994.1"/>
    <property type="molecule type" value="mRNA"/>
</dbReference>
<dbReference type="CDD" id="cd00684">
    <property type="entry name" value="Terpene_cyclase_plant_C1"/>
    <property type="match status" value="1"/>
</dbReference>
<accession>A0A6G9KST2</accession>
<comment type="cofactor">
    <cofactor evidence="1">
        <name>Mg(2+)</name>
        <dbReference type="ChEBI" id="CHEBI:18420"/>
    </cofactor>
</comment>
<evidence type="ECO:0000256" key="2">
    <source>
        <dbReference type="ARBA" id="ARBA00022723"/>
    </source>
</evidence>
<protein>
    <submittedName>
        <fullName evidence="6">Putative terpene synthase 2</fullName>
    </submittedName>
</protein>
<name>A0A6G9KST2_9LAMI</name>
<keyword evidence="2" id="KW-0479">Metal-binding</keyword>
<dbReference type="SFLD" id="SFLDG01019">
    <property type="entry name" value="Terpene_Cyclase_Like_1_C_Termi"/>
    <property type="match status" value="1"/>
</dbReference>
<dbReference type="Pfam" id="PF03936">
    <property type="entry name" value="Terpene_synth_C"/>
    <property type="match status" value="1"/>
</dbReference>
<dbReference type="SUPFAM" id="SSF48239">
    <property type="entry name" value="Terpenoid cyclases/Protein prenyltransferases"/>
    <property type="match status" value="1"/>
</dbReference>
<dbReference type="InterPro" id="IPR001906">
    <property type="entry name" value="Terpene_synth_N"/>
</dbReference>
<proteinExistence type="evidence at transcript level"/>
<evidence type="ECO:0000256" key="1">
    <source>
        <dbReference type="ARBA" id="ARBA00001946"/>
    </source>
</evidence>
<dbReference type="InterPro" id="IPR044814">
    <property type="entry name" value="Terpene_cyclase_plant_C1"/>
</dbReference>
<organism evidence="6">
    <name type="scientific">Eremophila drummondii</name>
    <dbReference type="NCBI Taxonomy" id="2652523"/>
    <lineage>
        <taxon>Eukaryota</taxon>
        <taxon>Viridiplantae</taxon>
        <taxon>Streptophyta</taxon>
        <taxon>Embryophyta</taxon>
        <taxon>Tracheophyta</taxon>
        <taxon>Spermatophyta</taxon>
        <taxon>Magnoliopsida</taxon>
        <taxon>eudicotyledons</taxon>
        <taxon>Gunneridae</taxon>
        <taxon>Pentapetalae</taxon>
        <taxon>asterids</taxon>
        <taxon>lamiids</taxon>
        <taxon>Lamiales</taxon>
        <taxon>Scrophulariaceae</taxon>
        <taxon>Myoporeae</taxon>
        <taxon>Eremophila</taxon>
    </lineage>
</organism>
<evidence type="ECO:0000256" key="3">
    <source>
        <dbReference type="SAM" id="Coils"/>
    </source>
</evidence>
<dbReference type="FunFam" id="1.50.10.130:FF:000001">
    <property type="entry name" value="Isoprene synthase, chloroplastic"/>
    <property type="match status" value="1"/>
</dbReference>
<reference evidence="6" key="1">
    <citation type="journal article" date="2020" name="BMC Plant Biol.">
        <title>Nerylneryl diphosphate is the precursor of serrulatane, viscidane and cembrane-type diterpenoids in Eremophila species.</title>
        <authorList>
            <person name="Gericke O."/>
            <person name="Hansen N.L."/>
            <person name="Pedersen G.B."/>
            <person name="Kjaerulff L."/>
            <person name="Luo D."/>
            <person name="Staerk D."/>
            <person name="Moller B.L."/>
            <person name="Pateraki I."/>
            <person name="Heskes A.M."/>
        </authorList>
    </citation>
    <scope>NUCLEOTIDE SEQUENCE</scope>
</reference>
<dbReference type="FunFam" id="1.10.600.10:FF:000007">
    <property type="entry name" value="Isoprene synthase, chloroplastic"/>
    <property type="match status" value="1"/>
</dbReference>
<dbReference type="PANTHER" id="PTHR31225">
    <property type="entry name" value="OS04G0344100 PROTEIN-RELATED"/>
    <property type="match status" value="1"/>
</dbReference>
<dbReference type="Gene3D" id="1.50.10.130">
    <property type="entry name" value="Terpene synthase, N-terminal domain"/>
    <property type="match status" value="1"/>
</dbReference>
<dbReference type="AlphaFoldDB" id="A0A6G9KST2"/>
<sequence length="542" mass="63353">MEARRCANYGASIWDDAYVQSLASPYAAEGFIEQAEKLQEQVKMIIDETEDELDQLELIDNLQRLDISYHFMGEIQKILENMYLTHKFEHDGKAERDLYAAALKFRLLRQHGYHAPQEFFCSFMDDDGNFKVCLCDDVKGLLSMYEASFLSLEGESILDLSKDFSSRHLKESLEQKQDQTLAVQIRHALELPLHWRVQKLEAKWFINFYSTRFDANFILVQLAKLDFNIIQAKYQDEIKQMSRWYKETDLEEKLTFARHRLVECFLWALGFTPEPHFGYARKIMTKIAAMITIMDDIYDLYGTMDELEVFTDRIKRWDINALDCLPEYMRICFLQLFNSTNEMAYDILRDQGLNIISNLRNLWAELSRAYHVEARWYHSGYFPSLNEYLNLAYVSISGPVLLFHAYFAITSPIQRTDLQNLEQHHDIIRCPSMVLRLTDDLGTSSDEIKRGDVPKSIQCYMRETGCSEEDAREYIKHLIDVTLKKMNKDILMENPVKSFTTTALNLARIALCVYQHGDGFGVPYHETKKNLVSLIAEPFDLP</sequence>
<dbReference type="InterPro" id="IPR050148">
    <property type="entry name" value="Terpene_synthase-like"/>
</dbReference>
<dbReference type="InterPro" id="IPR034741">
    <property type="entry name" value="Terpene_cyclase-like_1_C"/>
</dbReference>
<evidence type="ECO:0000259" key="5">
    <source>
        <dbReference type="Pfam" id="PF03936"/>
    </source>
</evidence>
<dbReference type="InterPro" id="IPR005630">
    <property type="entry name" value="Terpene_synthase_metal-bd"/>
</dbReference>
<dbReference type="InterPro" id="IPR036965">
    <property type="entry name" value="Terpene_synth_N_sf"/>
</dbReference>
<feature type="coiled-coil region" evidence="3">
    <location>
        <begin position="28"/>
        <end position="59"/>
    </location>
</feature>
<evidence type="ECO:0000313" key="6">
    <source>
        <dbReference type="EMBL" id="QIQ55994.1"/>
    </source>
</evidence>
<dbReference type="Pfam" id="PF01397">
    <property type="entry name" value="Terpene_synth"/>
    <property type="match status" value="1"/>
</dbReference>
<dbReference type="PANTHER" id="PTHR31225:SF256">
    <property type="entry name" value="(-)-ALPHA-TERPINEOL SYNTHASE-LIKE"/>
    <property type="match status" value="1"/>
</dbReference>
<dbReference type="Gene3D" id="1.10.600.10">
    <property type="entry name" value="Farnesyl Diphosphate Synthase"/>
    <property type="match status" value="1"/>
</dbReference>
<evidence type="ECO:0000259" key="4">
    <source>
        <dbReference type="Pfam" id="PF01397"/>
    </source>
</evidence>
<dbReference type="GO" id="GO:0016102">
    <property type="term" value="P:diterpenoid biosynthetic process"/>
    <property type="evidence" value="ECO:0007669"/>
    <property type="project" value="InterPro"/>
</dbReference>
<dbReference type="GO" id="GO:0010333">
    <property type="term" value="F:terpene synthase activity"/>
    <property type="evidence" value="ECO:0007669"/>
    <property type="project" value="InterPro"/>
</dbReference>